<feature type="region of interest" description="Disordered" evidence="1">
    <location>
        <begin position="331"/>
        <end position="355"/>
    </location>
</feature>
<organism evidence="2 3">
    <name type="scientific">Streptomyces camelliae</name>
    <dbReference type="NCBI Taxonomy" id="3004093"/>
    <lineage>
        <taxon>Bacteria</taxon>
        <taxon>Bacillati</taxon>
        <taxon>Actinomycetota</taxon>
        <taxon>Actinomycetes</taxon>
        <taxon>Kitasatosporales</taxon>
        <taxon>Streptomycetaceae</taxon>
        <taxon>Streptomyces</taxon>
    </lineage>
</organism>
<reference evidence="2 3" key="1">
    <citation type="submission" date="2022-12" db="EMBL/GenBank/DDBJ databases">
        <authorList>
            <person name="Mo P."/>
        </authorList>
    </citation>
    <scope>NUCLEOTIDE SEQUENCE [LARGE SCALE GENOMIC DNA]</scope>
    <source>
        <strain evidence="2 3">HUAS 2-6</strain>
    </source>
</reference>
<evidence type="ECO:0000256" key="1">
    <source>
        <dbReference type="SAM" id="MobiDB-lite"/>
    </source>
</evidence>
<accession>A0ABY7PEI5</accession>
<sequence>MSRSAPSRADLKLMSLAASSGHPVSAYQLERWRRHGLIPRPDIQRVGGAGTEAVYPPGTGDLVCALARHTSPGRSYDDLALLAFFSGADIPESALKVALARTYFDRRFTHEDRMAREAAAVPPQWAAEMDAEYENAEARAKITLSENGRAVRQMRINLRRLPDLADAPRAEVNARLLAVLIGLERLALPEDDHALMADLAAALDLDCDGGEDCLAVWDYAAVCHASQMARYQETSPEERLDKLVRISFEELTALRDEVLNHIDQMWTRATRCRQTRAPMNEPRQAQGAAGLLVEWMSAREVHPPGSVLADRYFIESLADLSLRCWVSAASAQTGGSAPGEGRAAFIARTSRPPTV</sequence>
<evidence type="ECO:0008006" key="4">
    <source>
        <dbReference type="Google" id="ProtNLM"/>
    </source>
</evidence>
<proteinExistence type="predicted"/>
<evidence type="ECO:0000313" key="3">
    <source>
        <dbReference type="Proteomes" id="UP001212326"/>
    </source>
</evidence>
<name>A0ABY7PEI5_9ACTN</name>
<protein>
    <recommendedName>
        <fullName evidence="4">HTH merR-type domain-containing protein</fullName>
    </recommendedName>
</protein>
<keyword evidence="3" id="KW-1185">Reference proteome</keyword>
<dbReference type="EMBL" id="CP115300">
    <property type="protein sequence ID" value="WBO69039.1"/>
    <property type="molecule type" value="Genomic_DNA"/>
</dbReference>
<gene>
    <name evidence="2" type="ORF">O1G22_42920</name>
</gene>
<dbReference type="RefSeq" id="WP_270086255.1">
    <property type="nucleotide sequence ID" value="NZ_CP115300.1"/>
</dbReference>
<dbReference type="Proteomes" id="UP001212326">
    <property type="component" value="Chromosome"/>
</dbReference>
<evidence type="ECO:0000313" key="2">
    <source>
        <dbReference type="EMBL" id="WBO69039.1"/>
    </source>
</evidence>